<keyword evidence="6" id="KW-0275">Fatty acid biosynthesis</keyword>
<organism evidence="8 9">
    <name type="scientific">Conexibacter woesei (strain DSM 14684 / CCUG 47730 / CIP 108061 / JCM 11494 / NBRC 100937 / ID131577)</name>
    <dbReference type="NCBI Taxonomy" id="469383"/>
    <lineage>
        <taxon>Bacteria</taxon>
        <taxon>Bacillati</taxon>
        <taxon>Actinomycetota</taxon>
        <taxon>Thermoleophilia</taxon>
        <taxon>Solirubrobacterales</taxon>
        <taxon>Conexibacteraceae</taxon>
        <taxon>Conexibacter</taxon>
    </lineage>
</organism>
<dbReference type="GO" id="GO:0009245">
    <property type="term" value="P:lipid A biosynthetic process"/>
    <property type="evidence" value="ECO:0007669"/>
    <property type="project" value="TreeGrafter"/>
</dbReference>
<dbReference type="HOGENOM" id="CLU_108696_5_6_11"/>
<evidence type="ECO:0000259" key="7">
    <source>
        <dbReference type="PROSITE" id="PS50075"/>
    </source>
</evidence>
<evidence type="ECO:0000256" key="5">
    <source>
        <dbReference type="ARBA" id="ARBA00023098"/>
    </source>
</evidence>
<dbReference type="EMBL" id="CP001854">
    <property type="protein sequence ID" value="ADB52574.1"/>
    <property type="molecule type" value="Genomic_DNA"/>
</dbReference>
<dbReference type="InterPro" id="IPR036736">
    <property type="entry name" value="ACP-like_sf"/>
</dbReference>
<dbReference type="eggNOG" id="COG0236">
    <property type="taxonomic scope" value="Bacteria"/>
</dbReference>
<dbReference type="PROSITE" id="PS50075">
    <property type="entry name" value="CARRIER"/>
    <property type="match status" value="1"/>
</dbReference>
<gene>
    <name evidence="8" type="ordered locus">Cwoe_4159</name>
</gene>
<keyword evidence="5" id="KW-0443">Lipid metabolism</keyword>
<dbReference type="PANTHER" id="PTHR20863:SF76">
    <property type="entry name" value="CARRIER DOMAIN-CONTAINING PROTEIN"/>
    <property type="match status" value="1"/>
</dbReference>
<keyword evidence="2" id="KW-0444">Lipid biosynthesis</keyword>
<keyword evidence="9" id="KW-1185">Reference proteome</keyword>
<dbReference type="OrthoDB" id="5244566at2"/>
<dbReference type="SUPFAM" id="SSF47336">
    <property type="entry name" value="ACP-like"/>
    <property type="match status" value="1"/>
</dbReference>
<evidence type="ECO:0000256" key="2">
    <source>
        <dbReference type="ARBA" id="ARBA00022516"/>
    </source>
</evidence>
<reference evidence="9" key="2">
    <citation type="submission" date="2010-01" db="EMBL/GenBank/DDBJ databases">
        <title>The complete genome of Conexibacter woesei DSM 14684.</title>
        <authorList>
            <consortium name="US DOE Joint Genome Institute (JGI-PGF)"/>
            <person name="Lucas S."/>
            <person name="Copeland A."/>
            <person name="Lapidus A."/>
            <person name="Glavina del Rio T."/>
            <person name="Dalin E."/>
            <person name="Tice H."/>
            <person name="Bruce D."/>
            <person name="Goodwin L."/>
            <person name="Pitluck S."/>
            <person name="Kyrpides N."/>
            <person name="Mavromatis K."/>
            <person name="Ivanova N."/>
            <person name="Mikhailova N."/>
            <person name="Chertkov O."/>
            <person name="Brettin T."/>
            <person name="Detter J.C."/>
            <person name="Han C."/>
            <person name="Larimer F."/>
            <person name="Land M."/>
            <person name="Hauser L."/>
            <person name="Markowitz V."/>
            <person name="Cheng J.-F."/>
            <person name="Hugenholtz P."/>
            <person name="Woyke T."/>
            <person name="Wu D."/>
            <person name="Pukall R."/>
            <person name="Steenblock K."/>
            <person name="Schneider S."/>
            <person name="Klenk H.-P."/>
            <person name="Eisen J.A."/>
        </authorList>
    </citation>
    <scope>NUCLEOTIDE SEQUENCE [LARGE SCALE GENOMIC DNA]</scope>
    <source>
        <strain evidence="9">DSM 14684 / CIP 108061 / JCM 11494 / NBRC 100937 / ID131577</strain>
    </source>
</reference>
<name>D3F5M5_CONWI</name>
<dbReference type="AlphaFoldDB" id="D3F5M5"/>
<evidence type="ECO:0000313" key="9">
    <source>
        <dbReference type="Proteomes" id="UP000008229"/>
    </source>
</evidence>
<dbReference type="GO" id="GO:0000036">
    <property type="term" value="F:acyl carrier activity"/>
    <property type="evidence" value="ECO:0007669"/>
    <property type="project" value="TreeGrafter"/>
</dbReference>
<evidence type="ECO:0000256" key="1">
    <source>
        <dbReference type="ARBA" id="ARBA00022450"/>
    </source>
</evidence>
<accession>D3F5M5</accession>
<proteinExistence type="predicted"/>
<dbReference type="GO" id="GO:0005829">
    <property type="term" value="C:cytosol"/>
    <property type="evidence" value="ECO:0007669"/>
    <property type="project" value="TreeGrafter"/>
</dbReference>
<dbReference type="GO" id="GO:0000035">
    <property type="term" value="F:acyl binding"/>
    <property type="evidence" value="ECO:0007669"/>
    <property type="project" value="TreeGrafter"/>
</dbReference>
<keyword evidence="1" id="KW-0596">Phosphopantetheine</keyword>
<dbReference type="GO" id="GO:0016020">
    <property type="term" value="C:membrane"/>
    <property type="evidence" value="ECO:0007669"/>
    <property type="project" value="GOC"/>
</dbReference>
<dbReference type="STRING" id="469383.Cwoe_4159"/>
<sequence>MATATPAAVESRIVEALASFGPDVEQVTRTATFEELDIDSLDLVELAQIVEDEWGVELKGDDMKGLKTVGDAIDLVVARAA</sequence>
<evidence type="ECO:0000256" key="6">
    <source>
        <dbReference type="ARBA" id="ARBA00023160"/>
    </source>
</evidence>
<evidence type="ECO:0000313" key="8">
    <source>
        <dbReference type="EMBL" id="ADB52574.1"/>
    </source>
</evidence>
<dbReference type="KEGG" id="cwo:Cwoe_4159"/>
<reference evidence="8 9" key="1">
    <citation type="journal article" date="2010" name="Stand. Genomic Sci.">
        <title>Complete genome sequence of Conexibacter woesei type strain (ID131577).</title>
        <authorList>
            <person name="Pukall R."/>
            <person name="Lapidus A."/>
            <person name="Glavina Del Rio T."/>
            <person name="Copeland A."/>
            <person name="Tice H."/>
            <person name="Cheng J.-F."/>
            <person name="Lucas S."/>
            <person name="Chen F."/>
            <person name="Nolan M."/>
            <person name="Bruce D."/>
            <person name="Goodwin L."/>
            <person name="Pitluck S."/>
            <person name="Mavromatis K."/>
            <person name="Ivanova N."/>
            <person name="Ovchinnikova G."/>
            <person name="Pati A."/>
            <person name="Chen A."/>
            <person name="Palaniappan K."/>
            <person name="Land M."/>
            <person name="Hauser L."/>
            <person name="Chang Y.-J."/>
            <person name="Jeffries C.D."/>
            <person name="Chain P."/>
            <person name="Meincke L."/>
            <person name="Sims D."/>
            <person name="Brettin T."/>
            <person name="Detter J.C."/>
            <person name="Rohde M."/>
            <person name="Goeker M."/>
            <person name="Bristow J."/>
            <person name="Eisen J.A."/>
            <person name="Markowitz V."/>
            <person name="Kyrpides N.C."/>
            <person name="Klenk H.-P."/>
            <person name="Hugenholtz P."/>
        </authorList>
    </citation>
    <scope>NUCLEOTIDE SEQUENCE [LARGE SCALE GENOMIC DNA]</scope>
    <source>
        <strain evidence="9">DSM 14684 / CIP 108061 / JCM 11494 / NBRC 100937 / ID131577</strain>
    </source>
</reference>
<evidence type="ECO:0000256" key="3">
    <source>
        <dbReference type="ARBA" id="ARBA00022553"/>
    </source>
</evidence>
<dbReference type="Pfam" id="PF00550">
    <property type="entry name" value="PP-binding"/>
    <property type="match status" value="1"/>
</dbReference>
<dbReference type="RefSeq" id="WP_012935625.1">
    <property type="nucleotide sequence ID" value="NC_013739.1"/>
</dbReference>
<keyword evidence="4" id="KW-0276">Fatty acid metabolism</keyword>
<protein>
    <submittedName>
        <fullName evidence="8">Phosphopantetheine-binding protein</fullName>
    </submittedName>
</protein>
<feature type="domain" description="Carrier" evidence="7">
    <location>
        <begin position="4"/>
        <end position="80"/>
    </location>
</feature>
<dbReference type="Gene3D" id="1.10.1200.10">
    <property type="entry name" value="ACP-like"/>
    <property type="match status" value="1"/>
</dbReference>
<dbReference type="Proteomes" id="UP000008229">
    <property type="component" value="Chromosome"/>
</dbReference>
<evidence type="ECO:0000256" key="4">
    <source>
        <dbReference type="ARBA" id="ARBA00022832"/>
    </source>
</evidence>
<dbReference type="InterPro" id="IPR009081">
    <property type="entry name" value="PP-bd_ACP"/>
</dbReference>
<dbReference type="PANTHER" id="PTHR20863">
    <property type="entry name" value="ACYL CARRIER PROTEIN"/>
    <property type="match status" value="1"/>
</dbReference>
<dbReference type="InterPro" id="IPR003231">
    <property type="entry name" value="ACP"/>
</dbReference>
<keyword evidence="3" id="KW-0597">Phosphoprotein</keyword>